<feature type="compositionally biased region" description="Basic and acidic residues" evidence="8">
    <location>
        <begin position="293"/>
        <end position="308"/>
    </location>
</feature>
<keyword evidence="4" id="KW-0498">Mitosis</keyword>
<feature type="compositionally biased region" description="Basic and acidic residues" evidence="8">
    <location>
        <begin position="618"/>
        <end position="634"/>
    </location>
</feature>
<evidence type="ECO:0000256" key="8">
    <source>
        <dbReference type="SAM" id="MobiDB-lite"/>
    </source>
</evidence>
<feature type="compositionally biased region" description="Acidic residues" evidence="8">
    <location>
        <begin position="712"/>
        <end position="734"/>
    </location>
</feature>
<evidence type="ECO:0008006" key="11">
    <source>
        <dbReference type="Google" id="ProtNLM"/>
    </source>
</evidence>
<keyword evidence="10" id="KW-1185">Reference proteome</keyword>
<feature type="compositionally biased region" description="Basic residues" evidence="8">
    <location>
        <begin position="433"/>
        <end position="445"/>
    </location>
</feature>
<dbReference type="KEGG" id="boe:106300907"/>
<accession>A0A0D3D1X7</accession>
<dbReference type="PANTHER" id="PTHR12663">
    <property type="entry name" value="ANDROGEN INDUCED INHIBITOR OF PROLIFERATION AS3 / PDS5-RELATED"/>
    <property type="match status" value="1"/>
</dbReference>
<feature type="compositionally biased region" description="Basic and acidic residues" evidence="8">
    <location>
        <begin position="382"/>
        <end position="391"/>
    </location>
</feature>
<dbReference type="OrthoDB" id="200660at2759"/>
<dbReference type="GO" id="GO:0007064">
    <property type="term" value="P:mitotic sister chromatid cohesion"/>
    <property type="evidence" value="ECO:0007669"/>
    <property type="project" value="InterPro"/>
</dbReference>
<dbReference type="SUPFAM" id="SSF48371">
    <property type="entry name" value="ARM repeat"/>
    <property type="match status" value="1"/>
</dbReference>
<dbReference type="GO" id="GO:0051301">
    <property type="term" value="P:cell division"/>
    <property type="evidence" value="ECO:0007669"/>
    <property type="project" value="UniProtKB-KW"/>
</dbReference>
<evidence type="ECO:0000256" key="4">
    <source>
        <dbReference type="ARBA" id="ARBA00022776"/>
    </source>
</evidence>
<reference evidence="9 10" key="1">
    <citation type="journal article" date="2014" name="Genome Biol.">
        <title>Transcriptome and methylome profiling reveals relics of genome dominance in the mesopolyploid Brassica oleracea.</title>
        <authorList>
            <person name="Parkin I.A."/>
            <person name="Koh C."/>
            <person name="Tang H."/>
            <person name="Robinson S.J."/>
            <person name="Kagale S."/>
            <person name="Clarke W.E."/>
            <person name="Town C.D."/>
            <person name="Nixon J."/>
            <person name="Krishnakumar V."/>
            <person name="Bidwell S.L."/>
            <person name="Denoeud F."/>
            <person name="Belcram H."/>
            <person name="Links M.G."/>
            <person name="Just J."/>
            <person name="Clarke C."/>
            <person name="Bender T."/>
            <person name="Huebert T."/>
            <person name="Mason A.S."/>
            <person name="Pires J.C."/>
            <person name="Barker G."/>
            <person name="Moore J."/>
            <person name="Walley P.G."/>
            <person name="Manoli S."/>
            <person name="Batley J."/>
            <person name="Edwards D."/>
            <person name="Nelson M.N."/>
            <person name="Wang X."/>
            <person name="Paterson A.H."/>
            <person name="King G."/>
            <person name="Bancroft I."/>
            <person name="Chalhoub B."/>
            <person name="Sharpe A.G."/>
        </authorList>
    </citation>
    <scope>NUCLEOTIDE SEQUENCE</scope>
    <source>
        <strain evidence="9 10">cv. TO1000</strain>
    </source>
</reference>
<dbReference type="eggNOG" id="KOG1525">
    <property type="taxonomic scope" value="Eukaryota"/>
</dbReference>
<keyword evidence="2" id="KW-0132">Cell division</keyword>
<keyword evidence="7" id="KW-0131">Cell cycle</keyword>
<comment type="subcellular location">
    <subcellularLocation>
        <location evidence="1">Nucleus</location>
    </subcellularLocation>
</comment>
<evidence type="ECO:0000256" key="5">
    <source>
        <dbReference type="ARBA" id="ARBA00023204"/>
    </source>
</evidence>
<dbReference type="OMA" id="HLHKERW"/>
<feature type="compositionally biased region" description="Basic and acidic residues" evidence="8">
    <location>
        <begin position="273"/>
        <end position="286"/>
    </location>
</feature>
<keyword evidence="5" id="KW-0234">DNA repair</keyword>
<dbReference type="GO" id="GO:0000785">
    <property type="term" value="C:chromatin"/>
    <property type="evidence" value="ECO:0007669"/>
    <property type="project" value="TreeGrafter"/>
</dbReference>
<evidence type="ECO:0000256" key="1">
    <source>
        <dbReference type="ARBA" id="ARBA00004123"/>
    </source>
</evidence>
<dbReference type="GeneID" id="106300907"/>
<evidence type="ECO:0000256" key="7">
    <source>
        <dbReference type="ARBA" id="ARBA00023306"/>
    </source>
</evidence>
<evidence type="ECO:0000256" key="3">
    <source>
        <dbReference type="ARBA" id="ARBA00022763"/>
    </source>
</evidence>
<dbReference type="Gramene" id="Bo6g124210.1">
    <property type="protein sequence ID" value="Bo6g124210.1"/>
    <property type="gene ID" value="Bo6g124210"/>
</dbReference>
<keyword evidence="3" id="KW-0227">DNA damage</keyword>
<dbReference type="RefSeq" id="XP_013592625.1">
    <property type="nucleotide sequence ID" value="XM_013737171.1"/>
</dbReference>
<dbReference type="AlphaFoldDB" id="A0A0D3D1X7"/>
<feature type="region of interest" description="Disordered" evidence="8">
    <location>
        <begin position="273"/>
        <end position="527"/>
    </location>
</feature>
<feature type="compositionally biased region" description="Low complexity" evidence="8">
    <location>
        <begin position="446"/>
        <end position="462"/>
    </location>
</feature>
<feature type="compositionally biased region" description="Acidic residues" evidence="8">
    <location>
        <begin position="654"/>
        <end position="671"/>
    </location>
</feature>
<feature type="region of interest" description="Disordered" evidence="8">
    <location>
        <begin position="605"/>
        <end position="757"/>
    </location>
</feature>
<evidence type="ECO:0000256" key="2">
    <source>
        <dbReference type="ARBA" id="ARBA00022618"/>
    </source>
</evidence>
<dbReference type="Proteomes" id="UP000032141">
    <property type="component" value="Chromosome C6"/>
</dbReference>
<feature type="compositionally biased region" description="Acidic residues" evidence="8">
    <location>
        <begin position="681"/>
        <end position="693"/>
    </location>
</feature>
<dbReference type="InterPro" id="IPR039776">
    <property type="entry name" value="Pds5"/>
</dbReference>
<dbReference type="HOGENOM" id="CLU_008968_0_0_1"/>
<dbReference type="EnsemblPlants" id="Bo6g124210.1">
    <property type="protein sequence ID" value="Bo6g124210.1"/>
    <property type="gene ID" value="Bo6g124210"/>
</dbReference>
<keyword evidence="6" id="KW-0539">Nucleus</keyword>
<evidence type="ECO:0000313" key="9">
    <source>
        <dbReference type="EnsemblPlants" id="Bo6g124210.1"/>
    </source>
</evidence>
<organism evidence="9 10">
    <name type="scientific">Brassica oleracea var. oleracea</name>
    <dbReference type="NCBI Taxonomy" id="109376"/>
    <lineage>
        <taxon>Eukaryota</taxon>
        <taxon>Viridiplantae</taxon>
        <taxon>Streptophyta</taxon>
        <taxon>Embryophyta</taxon>
        <taxon>Tracheophyta</taxon>
        <taxon>Spermatophyta</taxon>
        <taxon>Magnoliopsida</taxon>
        <taxon>eudicotyledons</taxon>
        <taxon>Gunneridae</taxon>
        <taxon>Pentapetalae</taxon>
        <taxon>rosids</taxon>
        <taxon>malvids</taxon>
        <taxon>Brassicales</taxon>
        <taxon>Brassicaceae</taxon>
        <taxon>Brassiceae</taxon>
        <taxon>Brassica</taxon>
    </lineage>
</organism>
<reference evidence="9" key="2">
    <citation type="submission" date="2015-03" db="UniProtKB">
        <authorList>
            <consortium name="EnsemblPlants"/>
        </authorList>
    </citation>
    <scope>IDENTIFICATION</scope>
</reference>
<dbReference type="InterPro" id="IPR016024">
    <property type="entry name" value="ARM-type_fold"/>
</dbReference>
<dbReference type="PANTHER" id="PTHR12663:SF55">
    <property type="entry name" value="SISTER CHROMATID COHESION PROTEIN PDS5 HOMOLOG D"/>
    <property type="match status" value="1"/>
</dbReference>
<dbReference type="CDD" id="cd20404">
    <property type="entry name" value="Tudor_Agenet_AtEML-like"/>
    <property type="match status" value="1"/>
</dbReference>
<feature type="compositionally biased region" description="Basic and acidic residues" evidence="8">
    <location>
        <begin position="694"/>
        <end position="711"/>
    </location>
</feature>
<evidence type="ECO:0000313" key="10">
    <source>
        <dbReference type="Proteomes" id="UP000032141"/>
    </source>
</evidence>
<evidence type="ECO:0000256" key="6">
    <source>
        <dbReference type="ARBA" id="ARBA00023242"/>
    </source>
</evidence>
<protein>
    <recommendedName>
        <fullName evidence="11">Tudor domain-containing protein</fullName>
    </recommendedName>
</protein>
<dbReference type="Pfam" id="PF20168">
    <property type="entry name" value="PDS5"/>
    <property type="match status" value="1"/>
</dbReference>
<name>A0A0D3D1X7_BRAOL</name>
<feature type="compositionally biased region" description="Basic and acidic residues" evidence="8">
    <location>
        <begin position="641"/>
        <end position="653"/>
    </location>
</feature>
<dbReference type="Gene3D" id="2.30.30.140">
    <property type="match status" value="1"/>
</dbReference>
<sequence>MASIVGLNHLAEALIDAGNRLLTPPSADELLTLLDETESLLRKVEQDQPLSMQNALIPTKKALVSSDLLTHPDSDVRVSVVSCLTEIVRITAPEAPYTDDQMKDIFRLTIEAFEKLADASSRSYQKAESVLDNVSKVKSCLVMLDLECDDLILQMFRMFLRLIRSDHPRVVFSSMEMIMITVLDETEEVSKEFLDILLASVKKDNQNVSPMAWSLVEKVLSRCARKLKPCIMEALKSSGTTLDSYSPVVTTICQTVFETPKVHNVVDTKDNEDKLVLGHSRKETRSKSSSKGPARDGTRRINENEKSNGKQVWSESRDAETDVGVTGKRGRKPNSLMNPEEGYDIPWLSGKRDSLKKTPPAKESSPATTSRALTGSVKRSRVKMEDTDHDLGSPSSPKLKKLASCFRDEEENFEKESNREIPEDDTKIGESRKKTKSQHGGKKKAVVSSSGKRSSARTAAKKNNLEGASSDTPVPQSSKDKKKKVSQVGPRPLAEESEETSKSLQVRSRTAKKEVGSDTNGPGADLVGKRVNIWWPLDKTFYEGVIQSYSGRTKVHKVVYTDGESEELHLHKERWELLEDLSSASEEEDMEIDLPESIPLFDIMQRQKVKKSKNVESSSKKDSGKKAENLKSLKELSAAETGRREAEQEVSRDVEEESEDEYYNSEMQEGEENLKVTETETKEEEEQFENPEVESERDGSESEEEPKWRETDDMEDEAEEREEEEAEAEAEAEADDKVPKYSSLSEIEKDSDEERGS</sequence>
<dbReference type="GO" id="GO:0005634">
    <property type="term" value="C:nucleus"/>
    <property type="evidence" value="ECO:0007669"/>
    <property type="project" value="UniProtKB-SubCell"/>
</dbReference>
<dbReference type="SUPFAM" id="SSF63748">
    <property type="entry name" value="Tudor/PWWP/MBT"/>
    <property type="match status" value="1"/>
</dbReference>
<feature type="compositionally biased region" description="Basic and acidic residues" evidence="8">
    <location>
        <begin position="414"/>
        <end position="432"/>
    </location>
</feature>
<proteinExistence type="predicted"/>
<feature type="compositionally biased region" description="Basic and acidic residues" evidence="8">
    <location>
        <begin position="746"/>
        <end position="757"/>
    </location>
</feature>
<dbReference type="GO" id="GO:0006281">
    <property type="term" value="P:DNA repair"/>
    <property type="evidence" value="ECO:0007669"/>
    <property type="project" value="UniProtKB-KW"/>
</dbReference>
<dbReference type="GO" id="GO:0035825">
    <property type="term" value="P:homologous recombination"/>
    <property type="evidence" value="ECO:0007669"/>
    <property type="project" value="UniProtKB-ARBA"/>
</dbReference>
<dbReference type="STRING" id="109376.A0A0D3D1X7"/>